<gene>
    <name evidence="7" type="ORF">SAMN05216529_12810</name>
</gene>
<dbReference type="Pfam" id="PF02558">
    <property type="entry name" value="ApbA"/>
    <property type="match status" value="1"/>
</dbReference>
<dbReference type="InterPro" id="IPR051402">
    <property type="entry name" value="KPR-Related"/>
</dbReference>
<dbReference type="Gene3D" id="3.40.50.720">
    <property type="entry name" value="NAD(P)-binding Rossmann-like Domain"/>
    <property type="match status" value="1"/>
</dbReference>
<comment type="catalytic activity">
    <reaction evidence="4">
        <text>(R)-pantoate + NADP(+) = 2-dehydropantoate + NADPH + H(+)</text>
        <dbReference type="Rhea" id="RHEA:16233"/>
        <dbReference type="ChEBI" id="CHEBI:11561"/>
        <dbReference type="ChEBI" id="CHEBI:15378"/>
        <dbReference type="ChEBI" id="CHEBI:15980"/>
        <dbReference type="ChEBI" id="CHEBI:57783"/>
        <dbReference type="ChEBI" id="CHEBI:58349"/>
        <dbReference type="EC" id="1.1.1.169"/>
    </reaction>
</comment>
<evidence type="ECO:0000256" key="1">
    <source>
        <dbReference type="ARBA" id="ARBA00007870"/>
    </source>
</evidence>
<dbReference type="GO" id="GO:0015940">
    <property type="term" value="P:pantothenate biosynthetic process"/>
    <property type="evidence" value="ECO:0007669"/>
    <property type="project" value="UniProtKB-UniPathway"/>
</dbReference>
<dbReference type="EC" id="1.1.1.169" evidence="4"/>
<feature type="domain" description="Ketopantoate reductase N-terminal" evidence="5">
    <location>
        <begin position="6"/>
        <end position="149"/>
    </location>
</feature>
<dbReference type="AlphaFoldDB" id="A0A315ZLM8"/>
<dbReference type="GO" id="GO:0005737">
    <property type="term" value="C:cytoplasm"/>
    <property type="evidence" value="ECO:0007669"/>
    <property type="project" value="TreeGrafter"/>
</dbReference>
<feature type="domain" description="Ketopantoate reductase C-terminal" evidence="6">
    <location>
        <begin position="179"/>
        <end position="300"/>
    </location>
</feature>
<sequence length="308" mass="35178">MEIKNVALIGLGAMGVFFAPRMEEHLGRENFCVIARGERKRRLENQGVTVNGVNYRFPICTPEDGTEKGLIIMAVKDMGLHQAIQDIRKFVGEKTQILCVMNGVESEEKVAEVYGWDHVLYSYMRMSIVMKCGKADFDPYWGKVYFGEAKNIELTERVQAISDVMERCDIPYKVEKDMIWGLWFKYMCNVGENLTCALLGIPFGAYRESEAANEIRWAAMKEVQAVAEAKGIFITDEQMKKQYDAICRIPYENKPSTLQDLEARRKTEVEMFAGSMVEMGKELGIPTPVCWMFLQGIRVLEEKNQGLK</sequence>
<evidence type="ECO:0000256" key="4">
    <source>
        <dbReference type="RuleBase" id="RU362068"/>
    </source>
</evidence>
<keyword evidence="4" id="KW-0566">Pantothenate biosynthesis</keyword>
<dbReference type="UniPathway" id="UPA00028">
    <property type="reaction ID" value="UER00004"/>
</dbReference>
<keyword evidence="2 4" id="KW-0521">NADP</keyword>
<evidence type="ECO:0000313" key="7">
    <source>
        <dbReference type="EMBL" id="SUQ16363.1"/>
    </source>
</evidence>
<keyword evidence="3 4" id="KW-0560">Oxidoreductase</keyword>
<dbReference type="EMBL" id="UHJJ01000028">
    <property type="protein sequence ID" value="SUQ16363.1"/>
    <property type="molecule type" value="Genomic_DNA"/>
</dbReference>
<dbReference type="PANTHER" id="PTHR21708:SF26">
    <property type="entry name" value="2-DEHYDROPANTOATE 2-REDUCTASE"/>
    <property type="match status" value="1"/>
</dbReference>
<evidence type="ECO:0000256" key="2">
    <source>
        <dbReference type="ARBA" id="ARBA00022857"/>
    </source>
</evidence>
<dbReference type="SUPFAM" id="SSF48179">
    <property type="entry name" value="6-phosphogluconate dehydrogenase C-terminal domain-like"/>
    <property type="match status" value="1"/>
</dbReference>
<dbReference type="InterPro" id="IPR003710">
    <property type="entry name" value="ApbA"/>
</dbReference>
<comment type="pathway">
    <text evidence="4">Cofactor biosynthesis; (R)-pantothenate biosynthesis; (R)-pantoate from 3-methyl-2-oxobutanoate: step 2/2.</text>
</comment>
<dbReference type="RefSeq" id="WP_109714755.1">
    <property type="nucleotide sequence ID" value="NZ_QGDS01000028.1"/>
</dbReference>
<dbReference type="Gene3D" id="1.10.1040.10">
    <property type="entry name" value="N-(1-d-carboxylethyl)-l-norvaline Dehydrogenase, domain 2"/>
    <property type="match status" value="1"/>
</dbReference>
<evidence type="ECO:0000313" key="8">
    <source>
        <dbReference type="Proteomes" id="UP000254051"/>
    </source>
</evidence>
<accession>A0A315ZLM8</accession>
<dbReference type="Proteomes" id="UP000254051">
    <property type="component" value="Unassembled WGS sequence"/>
</dbReference>
<proteinExistence type="inferred from homology"/>
<dbReference type="Pfam" id="PF08546">
    <property type="entry name" value="ApbA_C"/>
    <property type="match status" value="1"/>
</dbReference>
<keyword evidence="8" id="KW-1185">Reference proteome</keyword>
<comment type="function">
    <text evidence="4">Catalyzes the NADPH-dependent reduction of ketopantoate into pantoic acid.</text>
</comment>
<dbReference type="InterPro" id="IPR013752">
    <property type="entry name" value="KPA_reductase"/>
</dbReference>
<evidence type="ECO:0000256" key="3">
    <source>
        <dbReference type="ARBA" id="ARBA00023002"/>
    </source>
</evidence>
<dbReference type="OrthoDB" id="9793586at2"/>
<protein>
    <recommendedName>
        <fullName evidence="4">2-dehydropantoate 2-reductase</fullName>
        <ecNumber evidence="4">1.1.1.169</ecNumber>
    </recommendedName>
    <alternativeName>
        <fullName evidence="4">Ketopantoate reductase</fullName>
    </alternativeName>
</protein>
<reference evidence="8" key="1">
    <citation type="submission" date="2017-07" db="EMBL/GenBank/DDBJ databases">
        <authorList>
            <person name="Varghese N."/>
            <person name="Submissions S."/>
        </authorList>
    </citation>
    <scope>NUCLEOTIDE SEQUENCE [LARGE SCALE GENOMIC DNA]</scope>
    <source>
        <strain evidence="8">NLAE-zl-C134</strain>
    </source>
</reference>
<dbReference type="InterPro" id="IPR013332">
    <property type="entry name" value="KPR_N"/>
</dbReference>
<dbReference type="SUPFAM" id="SSF51735">
    <property type="entry name" value="NAD(P)-binding Rossmann-fold domains"/>
    <property type="match status" value="1"/>
</dbReference>
<dbReference type="PANTHER" id="PTHR21708">
    <property type="entry name" value="PROBABLE 2-DEHYDROPANTOATE 2-REDUCTASE"/>
    <property type="match status" value="1"/>
</dbReference>
<organism evidence="7 8">
    <name type="scientific">Faecalicatena contorta</name>
    <dbReference type="NCBI Taxonomy" id="39482"/>
    <lineage>
        <taxon>Bacteria</taxon>
        <taxon>Bacillati</taxon>
        <taxon>Bacillota</taxon>
        <taxon>Clostridia</taxon>
        <taxon>Lachnospirales</taxon>
        <taxon>Lachnospiraceae</taxon>
        <taxon>Faecalicatena</taxon>
    </lineage>
</organism>
<dbReference type="InterPro" id="IPR008927">
    <property type="entry name" value="6-PGluconate_DH-like_C_sf"/>
</dbReference>
<dbReference type="InterPro" id="IPR036291">
    <property type="entry name" value="NAD(P)-bd_dom_sf"/>
</dbReference>
<dbReference type="NCBIfam" id="TIGR00745">
    <property type="entry name" value="apbA_panE"/>
    <property type="match status" value="1"/>
</dbReference>
<evidence type="ECO:0000259" key="6">
    <source>
        <dbReference type="Pfam" id="PF08546"/>
    </source>
</evidence>
<name>A0A315ZLM8_9FIRM</name>
<evidence type="ECO:0000259" key="5">
    <source>
        <dbReference type="Pfam" id="PF02558"/>
    </source>
</evidence>
<comment type="similarity">
    <text evidence="1 4">Belongs to the ketopantoate reductase family.</text>
</comment>
<dbReference type="GO" id="GO:0008677">
    <property type="term" value="F:2-dehydropantoate 2-reductase activity"/>
    <property type="evidence" value="ECO:0007669"/>
    <property type="project" value="UniProtKB-EC"/>
</dbReference>
<dbReference type="InterPro" id="IPR013328">
    <property type="entry name" value="6PGD_dom2"/>
</dbReference>